<organism evidence="2 3">
    <name type="scientific">Streptomyces populi</name>
    <dbReference type="NCBI Taxonomy" id="2058924"/>
    <lineage>
        <taxon>Bacteria</taxon>
        <taxon>Bacillati</taxon>
        <taxon>Actinomycetota</taxon>
        <taxon>Actinomycetes</taxon>
        <taxon>Kitasatosporales</taxon>
        <taxon>Streptomycetaceae</taxon>
        <taxon>Streptomyces</taxon>
    </lineage>
</organism>
<comment type="caution">
    <text evidence="2">The sequence shown here is derived from an EMBL/GenBank/DDBJ whole genome shotgun (WGS) entry which is preliminary data.</text>
</comment>
<name>A0A2I0SDU8_9ACTN</name>
<accession>A0A2I0SDU8</accession>
<dbReference type="Proteomes" id="UP000236178">
    <property type="component" value="Unassembled WGS sequence"/>
</dbReference>
<evidence type="ECO:0000256" key="1">
    <source>
        <dbReference type="SAM" id="MobiDB-lite"/>
    </source>
</evidence>
<reference evidence="2 3" key="1">
    <citation type="submission" date="2017-12" db="EMBL/GenBank/DDBJ databases">
        <title>Streptomyces populusis sp. nov., a novel endophytic actinobacterium isolated from stems of Populus adenopoda Maxim.</title>
        <authorList>
            <person name="Wang Z."/>
        </authorList>
    </citation>
    <scope>NUCLEOTIDE SEQUENCE [LARGE SCALE GENOMIC DNA]</scope>
    <source>
        <strain evidence="2 3">A249</strain>
    </source>
</reference>
<proteinExistence type="predicted"/>
<evidence type="ECO:0000313" key="3">
    <source>
        <dbReference type="Proteomes" id="UP000236178"/>
    </source>
</evidence>
<evidence type="ECO:0000313" key="2">
    <source>
        <dbReference type="EMBL" id="PKT68128.1"/>
    </source>
</evidence>
<feature type="region of interest" description="Disordered" evidence="1">
    <location>
        <begin position="28"/>
        <end position="52"/>
    </location>
</feature>
<keyword evidence="3" id="KW-1185">Reference proteome</keyword>
<dbReference type="OrthoDB" id="9876630at2"/>
<sequence>MGIRETARTELAQRLADRTQTLGDRFQQGETPIASSAGDLVRQEPMPPEGASADEILTHFPAPDGDFVLTNRTLYYSDKRGNIYLLPLASITIWRQRRCDMYPHLPPRLQRRILEIEVSTSDGGRYLIESGKIFARQIRKTGKIRRRRW</sequence>
<gene>
    <name evidence="2" type="ORF">CW362_36585</name>
</gene>
<protein>
    <submittedName>
        <fullName evidence="2">Uncharacterized protein</fullName>
    </submittedName>
</protein>
<dbReference type="RefSeq" id="WP_103553924.1">
    <property type="nucleotide sequence ID" value="NZ_JBHJSK010000037.1"/>
</dbReference>
<dbReference type="AlphaFoldDB" id="A0A2I0SDU8"/>
<dbReference type="EMBL" id="PJOS01000126">
    <property type="protein sequence ID" value="PKT68128.1"/>
    <property type="molecule type" value="Genomic_DNA"/>
</dbReference>